<protein>
    <submittedName>
        <fullName evidence="1">Competence protein ComK</fullName>
    </submittedName>
</protein>
<accession>A0A9D1PNK9</accession>
<dbReference type="AlphaFoldDB" id="A0A9D1PNK9"/>
<reference evidence="1" key="1">
    <citation type="journal article" date="2021" name="PeerJ">
        <title>Extensive microbial diversity within the chicken gut microbiome revealed by metagenomics and culture.</title>
        <authorList>
            <person name="Gilroy R."/>
            <person name="Ravi A."/>
            <person name="Getino M."/>
            <person name="Pursley I."/>
            <person name="Horton D.L."/>
            <person name="Alikhan N.F."/>
            <person name="Baker D."/>
            <person name="Gharbi K."/>
            <person name="Hall N."/>
            <person name="Watson M."/>
            <person name="Adriaenssens E.M."/>
            <person name="Foster-Nyarko E."/>
            <person name="Jarju S."/>
            <person name="Secka A."/>
            <person name="Antonio M."/>
            <person name="Oren A."/>
            <person name="Chaudhuri R.R."/>
            <person name="La Ragione R."/>
            <person name="Hildebrand F."/>
            <person name="Pallen M.J."/>
        </authorList>
    </citation>
    <scope>NUCLEOTIDE SEQUENCE</scope>
    <source>
        <strain evidence="1">CHK169-2315</strain>
    </source>
</reference>
<dbReference type="PIRSF" id="PIRSF011560">
    <property type="entry name" value="ComK"/>
    <property type="match status" value="1"/>
</dbReference>
<dbReference type="EMBL" id="DXHX01000172">
    <property type="protein sequence ID" value="HIV75828.1"/>
    <property type="molecule type" value="Genomic_DNA"/>
</dbReference>
<sequence>MAVLRSKDEIGNYTTYILEEERDCLVYESPIKIIDHACKYFGSSLKGRLEGTRDISNITHKAPIAIDPMSGIYFFPTASPSNENCSWLSHSHIKEIVRKEYNRSEIIFHNGERVVLEVSYGSMINQLNRTAQFRYSLENRMNNEPQPF</sequence>
<dbReference type="InterPro" id="IPR010461">
    <property type="entry name" value="ComK"/>
</dbReference>
<dbReference type="Pfam" id="PF06338">
    <property type="entry name" value="ComK"/>
    <property type="match status" value="1"/>
</dbReference>
<dbReference type="Proteomes" id="UP000823937">
    <property type="component" value="Unassembled WGS sequence"/>
</dbReference>
<evidence type="ECO:0000313" key="1">
    <source>
        <dbReference type="EMBL" id="HIV75828.1"/>
    </source>
</evidence>
<dbReference type="GO" id="GO:0030420">
    <property type="term" value="P:establishment of competence for transformation"/>
    <property type="evidence" value="ECO:0007669"/>
    <property type="project" value="InterPro"/>
</dbReference>
<comment type="caution">
    <text evidence="1">The sequence shown here is derived from an EMBL/GenBank/DDBJ whole genome shotgun (WGS) entry which is preliminary data.</text>
</comment>
<organism evidence="1 2">
    <name type="scientific">Candidatus Pseudogracilibacillus intestinigallinarum</name>
    <dbReference type="NCBI Taxonomy" id="2838742"/>
    <lineage>
        <taxon>Bacteria</taxon>
        <taxon>Bacillati</taxon>
        <taxon>Bacillota</taxon>
        <taxon>Bacilli</taxon>
        <taxon>Bacillales</taxon>
        <taxon>Bacillaceae</taxon>
        <taxon>Pseudogracilibacillus</taxon>
    </lineage>
</organism>
<reference evidence="1" key="2">
    <citation type="submission" date="2021-04" db="EMBL/GenBank/DDBJ databases">
        <authorList>
            <person name="Gilroy R."/>
        </authorList>
    </citation>
    <scope>NUCLEOTIDE SEQUENCE</scope>
    <source>
        <strain evidence="1">CHK169-2315</strain>
    </source>
</reference>
<gene>
    <name evidence="1" type="ORF">H9895_12195</name>
</gene>
<evidence type="ECO:0000313" key="2">
    <source>
        <dbReference type="Proteomes" id="UP000823937"/>
    </source>
</evidence>
<proteinExistence type="predicted"/>
<name>A0A9D1PNK9_9BACI</name>